<proteinExistence type="inferred from homology"/>
<dbReference type="EMBL" id="CM000781">
    <property type="protein sequence ID" value="AQK66501.1"/>
    <property type="molecule type" value="Genomic_DNA"/>
</dbReference>
<feature type="compositionally biased region" description="Low complexity" evidence="7">
    <location>
        <begin position="24"/>
        <end position="34"/>
    </location>
</feature>
<dbReference type="InterPro" id="IPR052272">
    <property type="entry name" value="GT106_glycosyltransferase"/>
</dbReference>
<evidence type="ECO:0000313" key="8">
    <source>
        <dbReference type="EMBL" id="AQK66501.1"/>
    </source>
</evidence>
<dbReference type="PANTHER" id="PTHR31933:SF6">
    <property type="entry name" value="O-FUCOSYLTRANSFERASE FAMILY PROTEIN"/>
    <property type="match status" value="1"/>
</dbReference>
<gene>
    <name evidence="8" type="ORF">ZEAMMB73_Zm00001d014550</name>
</gene>
<evidence type="ECO:0000256" key="6">
    <source>
        <dbReference type="ARBA" id="ARBA00030350"/>
    </source>
</evidence>
<sequence>MAELRHATAATRATSSPSKRDAEAASASSPLVASPRVDGGKDGLRPQPRWSLPPPLPLPPRARGPQNAPYLCRKEGIRLHCPRVRQRDSLWENPHAAATWWKPCAERQSHEVSGKYKIRVFWLKQLSTRHSLEKLWFNPDNNQFDLYFADLVSENETSGFIFIHAEGGLNQQRIAICNAVAIAKIMNATLILPVLKQDQIWKDQTKFEDIFDVDHFINYLKEDVRIVRDIPDWFTEKDELFTSIKLVSSFSAIHCVLTVTY</sequence>
<evidence type="ECO:0000256" key="3">
    <source>
        <dbReference type="ARBA" id="ARBA00022679"/>
    </source>
</evidence>
<evidence type="ECO:0000256" key="1">
    <source>
        <dbReference type="ARBA" id="ARBA00007737"/>
    </source>
</evidence>
<dbReference type="InterPro" id="IPR019378">
    <property type="entry name" value="GDP-Fuc_O-FucTrfase"/>
</dbReference>
<dbReference type="GO" id="GO:0006004">
    <property type="term" value="P:fucose metabolic process"/>
    <property type="evidence" value="ECO:0007669"/>
    <property type="project" value="UniProtKB-KW"/>
</dbReference>
<comment type="similarity">
    <text evidence="1">Belongs to the glycosyltransferase GT106 family.</text>
</comment>
<evidence type="ECO:0000256" key="7">
    <source>
        <dbReference type="SAM" id="MobiDB-lite"/>
    </source>
</evidence>
<reference evidence="8" key="1">
    <citation type="submission" date="2015-12" db="EMBL/GenBank/DDBJ databases">
        <title>Update maize B73 reference genome by single molecule sequencing technologies.</title>
        <authorList>
            <consortium name="Maize Genome Sequencing Project"/>
            <person name="Ware D."/>
        </authorList>
    </citation>
    <scope>NUCLEOTIDE SEQUENCE</scope>
    <source>
        <tissue evidence="8">Seedling</tissue>
    </source>
</reference>
<keyword evidence="4" id="KW-0294">Fucose metabolism</keyword>
<feature type="compositionally biased region" description="Pro residues" evidence="7">
    <location>
        <begin position="51"/>
        <end position="62"/>
    </location>
</feature>
<name>A0A1D6GU43_MAIZE</name>
<feature type="region of interest" description="Disordered" evidence="7">
    <location>
        <begin position="1"/>
        <end position="67"/>
    </location>
</feature>
<evidence type="ECO:0000256" key="5">
    <source>
        <dbReference type="ARBA" id="ARBA00023277"/>
    </source>
</evidence>
<dbReference type="PANTHER" id="PTHR31933">
    <property type="entry name" value="O-FUCOSYLTRANSFERASE 2-RELATED"/>
    <property type="match status" value="1"/>
</dbReference>
<dbReference type="GO" id="GO:0016757">
    <property type="term" value="F:glycosyltransferase activity"/>
    <property type="evidence" value="ECO:0007669"/>
    <property type="project" value="UniProtKB-KW"/>
</dbReference>
<dbReference type="ExpressionAtlas" id="A0A1D6GU43">
    <property type="expression patterns" value="baseline and differential"/>
</dbReference>
<dbReference type="AlphaFoldDB" id="A0A1D6GU43"/>
<protein>
    <recommendedName>
        <fullName evidence="6">O-fucosyltransferase family protein</fullName>
    </recommendedName>
</protein>
<organism evidence="8">
    <name type="scientific">Zea mays</name>
    <name type="common">Maize</name>
    <dbReference type="NCBI Taxonomy" id="4577"/>
    <lineage>
        <taxon>Eukaryota</taxon>
        <taxon>Viridiplantae</taxon>
        <taxon>Streptophyta</taxon>
        <taxon>Embryophyta</taxon>
        <taxon>Tracheophyta</taxon>
        <taxon>Spermatophyta</taxon>
        <taxon>Magnoliopsida</taxon>
        <taxon>Liliopsida</taxon>
        <taxon>Poales</taxon>
        <taxon>Poaceae</taxon>
        <taxon>PACMAD clade</taxon>
        <taxon>Panicoideae</taxon>
        <taxon>Andropogonodae</taxon>
        <taxon>Andropogoneae</taxon>
        <taxon>Tripsacinae</taxon>
        <taxon>Zea</taxon>
    </lineage>
</organism>
<evidence type="ECO:0000256" key="4">
    <source>
        <dbReference type="ARBA" id="ARBA00023253"/>
    </source>
</evidence>
<dbReference type="Pfam" id="PF10250">
    <property type="entry name" value="O-FucT"/>
    <property type="match status" value="1"/>
</dbReference>
<accession>A0A1D6GU43</accession>
<evidence type="ECO:0000256" key="2">
    <source>
        <dbReference type="ARBA" id="ARBA00022676"/>
    </source>
</evidence>
<keyword evidence="3 8" id="KW-0808">Transferase</keyword>
<feature type="compositionally biased region" description="Low complexity" evidence="7">
    <location>
        <begin position="7"/>
        <end position="17"/>
    </location>
</feature>
<keyword evidence="5" id="KW-0119">Carbohydrate metabolism</keyword>
<keyword evidence="2 8" id="KW-0328">Glycosyltransferase</keyword>